<comment type="caution">
    <text evidence="1">The sequence shown here is derived from an EMBL/GenBank/DDBJ whole genome shotgun (WGS) entry which is preliminary data.</text>
</comment>
<accession>A0ABP9G8K7</accession>
<dbReference type="EMBL" id="BAABJJ010000001">
    <property type="protein sequence ID" value="GAA4932345.1"/>
    <property type="molecule type" value="Genomic_DNA"/>
</dbReference>
<organism evidence="1 2">
    <name type="scientific">Algibacter agarivorans</name>
    <dbReference type="NCBI Taxonomy" id="1109741"/>
    <lineage>
        <taxon>Bacteria</taxon>
        <taxon>Pseudomonadati</taxon>
        <taxon>Bacteroidota</taxon>
        <taxon>Flavobacteriia</taxon>
        <taxon>Flavobacteriales</taxon>
        <taxon>Flavobacteriaceae</taxon>
        <taxon>Algibacter</taxon>
    </lineage>
</organism>
<gene>
    <name evidence="1" type="ORF">GCM10023314_00800</name>
</gene>
<evidence type="ECO:0000313" key="2">
    <source>
        <dbReference type="Proteomes" id="UP001501302"/>
    </source>
</evidence>
<name>A0ABP9G8K7_9FLAO</name>
<proteinExistence type="predicted"/>
<keyword evidence="2" id="KW-1185">Reference proteome</keyword>
<sequence>MKYSYRPYAIFYTELVLLKIRIYSIHKRVLSTILFVVLNEFSHGLLRHD</sequence>
<reference evidence="2" key="1">
    <citation type="journal article" date="2019" name="Int. J. Syst. Evol. Microbiol.">
        <title>The Global Catalogue of Microorganisms (GCM) 10K type strain sequencing project: providing services to taxonomists for standard genome sequencing and annotation.</title>
        <authorList>
            <consortium name="The Broad Institute Genomics Platform"/>
            <consortium name="The Broad Institute Genome Sequencing Center for Infectious Disease"/>
            <person name="Wu L."/>
            <person name="Ma J."/>
        </authorList>
    </citation>
    <scope>NUCLEOTIDE SEQUENCE [LARGE SCALE GENOMIC DNA]</scope>
    <source>
        <strain evidence="2">JCM 18285</strain>
    </source>
</reference>
<dbReference type="Proteomes" id="UP001501302">
    <property type="component" value="Unassembled WGS sequence"/>
</dbReference>
<evidence type="ECO:0000313" key="1">
    <source>
        <dbReference type="EMBL" id="GAA4932345.1"/>
    </source>
</evidence>
<protein>
    <submittedName>
        <fullName evidence="1">Uncharacterized protein</fullName>
    </submittedName>
</protein>